<dbReference type="AlphaFoldDB" id="A0A0F9AXD9"/>
<protein>
    <submittedName>
        <fullName evidence="1">Uncharacterized protein</fullName>
    </submittedName>
</protein>
<feature type="non-terminal residue" evidence="1">
    <location>
        <position position="1"/>
    </location>
</feature>
<name>A0A0F9AXD9_9ZZZZ</name>
<reference evidence="1" key="1">
    <citation type="journal article" date="2015" name="Nature">
        <title>Complex archaea that bridge the gap between prokaryotes and eukaryotes.</title>
        <authorList>
            <person name="Spang A."/>
            <person name="Saw J.H."/>
            <person name="Jorgensen S.L."/>
            <person name="Zaremba-Niedzwiedzka K."/>
            <person name="Martijn J."/>
            <person name="Lind A.E."/>
            <person name="van Eijk R."/>
            <person name="Schleper C."/>
            <person name="Guy L."/>
            <person name="Ettema T.J."/>
        </authorList>
    </citation>
    <scope>NUCLEOTIDE SEQUENCE</scope>
</reference>
<organism evidence="1">
    <name type="scientific">marine sediment metagenome</name>
    <dbReference type="NCBI Taxonomy" id="412755"/>
    <lineage>
        <taxon>unclassified sequences</taxon>
        <taxon>metagenomes</taxon>
        <taxon>ecological metagenomes</taxon>
    </lineage>
</organism>
<dbReference type="EMBL" id="LAZR01052406">
    <property type="protein sequence ID" value="KKK83034.1"/>
    <property type="molecule type" value="Genomic_DNA"/>
</dbReference>
<gene>
    <name evidence="1" type="ORF">LCGC14_2797410</name>
</gene>
<accession>A0A0F9AXD9</accession>
<proteinExistence type="predicted"/>
<sequence length="32" mass="3856">EDLFKMLQDFILNVANIHQIRLNTIDEAKVQW</sequence>
<evidence type="ECO:0000313" key="1">
    <source>
        <dbReference type="EMBL" id="KKK83034.1"/>
    </source>
</evidence>
<comment type="caution">
    <text evidence="1">The sequence shown here is derived from an EMBL/GenBank/DDBJ whole genome shotgun (WGS) entry which is preliminary data.</text>
</comment>